<accession>A0ABP0S4F0</accession>
<gene>
    <name evidence="1" type="ORF">SCF082_LOCUS49933</name>
</gene>
<protein>
    <recommendedName>
        <fullName evidence="3">C-type lectin domain-containing protein</fullName>
    </recommendedName>
</protein>
<dbReference type="EMBL" id="CAXAMM010042884">
    <property type="protein sequence ID" value="CAK9107257.1"/>
    <property type="molecule type" value="Genomic_DNA"/>
</dbReference>
<organism evidence="1 2">
    <name type="scientific">Durusdinium trenchii</name>
    <dbReference type="NCBI Taxonomy" id="1381693"/>
    <lineage>
        <taxon>Eukaryota</taxon>
        <taxon>Sar</taxon>
        <taxon>Alveolata</taxon>
        <taxon>Dinophyceae</taxon>
        <taxon>Suessiales</taxon>
        <taxon>Symbiodiniaceae</taxon>
        <taxon>Durusdinium</taxon>
    </lineage>
</organism>
<dbReference type="Proteomes" id="UP001642464">
    <property type="component" value="Unassembled WGS sequence"/>
</dbReference>
<evidence type="ECO:0000313" key="2">
    <source>
        <dbReference type="Proteomes" id="UP001642464"/>
    </source>
</evidence>
<name>A0ABP0S4F0_9DINO</name>
<evidence type="ECO:0000313" key="1">
    <source>
        <dbReference type="EMBL" id="CAK9107257.1"/>
    </source>
</evidence>
<comment type="caution">
    <text evidence="1">The sequence shown here is derived from an EMBL/GenBank/DDBJ whole genome shotgun (WGS) entry which is preliminary data.</text>
</comment>
<evidence type="ECO:0008006" key="3">
    <source>
        <dbReference type="Google" id="ProtNLM"/>
    </source>
</evidence>
<reference evidence="1 2" key="1">
    <citation type="submission" date="2024-02" db="EMBL/GenBank/DDBJ databases">
        <authorList>
            <person name="Chen Y."/>
            <person name="Shah S."/>
            <person name="Dougan E. K."/>
            <person name="Thang M."/>
            <person name="Chan C."/>
        </authorList>
    </citation>
    <scope>NUCLEOTIDE SEQUENCE [LARGE SCALE GENOMIC DNA]</scope>
</reference>
<sequence length="158" mass="17428">MACAGDFCGNVRLIQMSVYVDAATAEKSGWISDNTGHRWFWNSGSAADDQVADCPDGMAVSYVECDGKHCDNLRFHCAKPLQWTLDMSETPVVTGWFSEEEGRKDCPDGKVVTGVECKDSKKWCLSNCGSYCDNKRLRCRSIRPEMAGAASRSPKDLP</sequence>
<proteinExistence type="predicted"/>
<keyword evidence="2" id="KW-1185">Reference proteome</keyword>